<dbReference type="PANTHER" id="PTHR45826:SF25">
    <property type="entry name" value="AMINO ACID PERMEASE-LIKE PROTEIN"/>
    <property type="match status" value="1"/>
</dbReference>
<dbReference type="STRING" id="3218.A0A2K1L924"/>
<feature type="transmembrane region" description="Helical" evidence="4">
    <location>
        <begin position="113"/>
        <end position="132"/>
    </location>
</feature>
<dbReference type="EMBL" id="ABEU02000001">
    <property type="protein sequence ID" value="PNR62536.1"/>
    <property type="molecule type" value="Genomic_DNA"/>
</dbReference>
<feature type="chain" id="PRO_5036319135" description="Amino acid permease/ SLC12A domain-containing protein" evidence="5">
    <location>
        <begin position="19"/>
        <end position="213"/>
    </location>
</feature>
<feature type="transmembrane region" description="Helical" evidence="4">
    <location>
        <begin position="77"/>
        <end position="97"/>
    </location>
</feature>
<organism evidence="6">
    <name type="scientific">Physcomitrium patens</name>
    <name type="common">Spreading-leaved earth moss</name>
    <name type="synonym">Physcomitrella patens</name>
    <dbReference type="NCBI Taxonomy" id="3218"/>
    <lineage>
        <taxon>Eukaryota</taxon>
        <taxon>Viridiplantae</taxon>
        <taxon>Streptophyta</taxon>
        <taxon>Embryophyta</taxon>
        <taxon>Bryophyta</taxon>
        <taxon>Bryophytina</taxon>
        <taxon>Bryopsida</taxon>
        <taxon>Funariidae</taxon>
        <taxon>Funariales</taxon>
        <taxon>Funariaceae</taxon>
        <taxon>Physcomitrium</taxon>
    </lineage>
</organism>
<dbReference type="EnsemblPlants" id="Pp3c1_21720V3.2">
    <property type="protein sequence ID" value="Pp3c1_21720V3.2"/>
    <property type="gene ID" value="Pp3c1_21720"/>
</dbReference>
<evidence type="ECO:0000256" key="4">
    <source>
        <dbReference type="SAM" id="Phobius"/>
    </source>
</evidence>
<dbReference type="GO" id="GO:0022857">
    <property type="term" value="F:transmembrane transporter activity"/>
    <property type="evidence" value="ECO:0007669"/>
    <property type="project" value="InterPro"/>
</dbReference>
<dbReference type="Gene3D" id="1.20.1740.10">
    <property type="entry name" value="Amino acid/polyamine transporter I"/>
    <property type="match status" value="1"/>
</dbReference>
<keyword evidence="4" id="KW-1133">Transmembrane helix</keyword>
<comment type="subcellular location">
    <subcellularLocation>
        <location evidence="1">Cell membrane</location>
        <topology evidence="1">Multi-pass membrane protein</topology>
    </subcellularLocation>
</comment>
<keyword evidence="5" id="KW-0732">Signal</keyword>
<dbReference type="InParanoid" id="A0A2K1L924"/>
<gene>
    <name evidence="6" type="ORF">PHYPA_000960</name>
</gene>
<keyword evidence="2" id="KW-0813">Transport</keyword>
<evidence type="ECO:0000256" key="5">
    <source>
        <dbReference type="SAM" id="SignalP"/>
    </source>
</evidence>
<keyword evidence="4" id="KW-0472">Membrane</keyword>
<sequence>MGWMGFAALFSVLGLLLTRLCTNSRILYGMAQVQQMPISFTLLHPKFATPWMAILTSSLCTIFFNFFNVYHLSEANMLFYALSTFLKFGALVQLRYIEPDVLRPFQIPLDKELLIIISCLPISMCVIMLFYAPARSQGIALIGTTMAVFSYIFKEFSDQRGIKEVTKNRLASIQKNLGKMQARIDFVIDSELKTLQNLSSYVRSHHTTSQTHA</sequence>
<feature type="transmembrane region" description="Helical" evidence="4">
    <location>
        <begin position="51"/>
        <end position="70"/>
    </location>
</feature>
<dbReference type="Proteomes" id="UP000006727">
    <property type="component" value="Chromosome 1"/>
</dbReference>
<evidence type="ECO:0000313" key="7">
    <source>
        <dbReference type="EnsemblPlants" id="Pp3c1_21720V3.1"/>
    </source>
</evidence>
<dbReference type="InterPro" id="IPR044566">
    <property type="entry name" value="RMV1-like"/>
</dbReference>
<reference evidence="7" key="3">
    <citation type="submission" date="2020-12" db="UniProtKB">
        <authorList>
            <consortium name="EnsemblPlants"/>
        </authorList>
    </citation>
    <scope>IDENTIFICATION</scope>
</reference>
<reference evidence="6 8" key="1">
    <citation type="journal article" date="2008" name="Science">
        <title>The Physcomitrella genome reveals evolutionary insights into the conquest of land by plants.</title>
        <authorList>
            <person name="Rensing S."/>
            <person name="Lang D."/>
            <person name="Zimmer A."/>
            <person name="Terry A."/>
            <person name="Salamov A."/>
            <person name="Shapiro H."/>
            <person name="Nishiyama T."/>
            <person name="Perroud P.-F."/>
            <person name="Lindquist E."/>
            <person name="Kamisugi Y."/>
            <person name="Tanahashi T."/>
            <person name="Sakakibara K."/>
            <person name="Fujita T."/>
            <person name="Oishi K."/>
            <person name="Shin-I T."/>
            <person name="Kuroki Y."/>
            <person name="Toyoda A."/>
            <person name="Suzuki Y."/>
            <person name="Hashimoto A."/>
            <person name="Yamaguchi K."/>
            <person name="Sugano A."/>
            <person name="Kohara Y."/>
            <person name="Fujiyama A."/>
            <person name="Anterola A."/>
            <person name="Aoki S."/>
            <person name="Ashton N."/>
            <person name="Barbazuk W.B."/>
            <person name="Barker E."/>
            <person name="Bennetzen J."/>
            <person name="Bezanilla M."/>
            <person name="Blankenship R."/>
            <person name="Cho S.H."/>
            <person name="Dutcher S."/>
            <person name="Estelle M."/>
            <person name="Fawcett J.A."/>
            <person name="Gundlach H."/>
            <person name="Hanada K."/>
            <person name="Heyl A."/>
            <person name="Hicks K.A."/>
            <person name="Hugh J."/>
            <person name="Lohr M."/>
            <person name="Mayer K."/>
            <person name="Melkozernov A."/>
            <person name="Murata T."/>
            <person name="Nelson D."/>
            <person name="Pils B."/>
            <person name="Prigge M."/>
            <person name="Reiss B."/>
            <person name="Renner T."/>
            <person name="Rombauts S."/>
            <person name="Rushton P."/>
            <person name="Sanderfoot A."/>
            <person name="Schween G."/>
            <person name="Shiu S.-H."/>
            <person name="Stueber K."/>
            <person name="Theodoulou F.L."/>
            <person name="Tu H."/>
            <person name="Van de Peer Y."/>
            <person name="Verrier P.J."/>
            <person name="Waters E."/>
            <person name="Wood A."/>
            <person name="Yang L."/>
            <person name="Cove D."/>
            <person name="Cuming A."/>
            <person name="Hasebe M."/>
            <person name="Lucas S."/>
            <person name="Mishler D.B."/>
            <person name="Reski R."/>
            <person name="Grigoriev I."/>
            <person name="Quatrano R.S."/>
            <person name="Boore J.L."/>
        </authorList>
    </citation>
    <scope>NUCLEOTIDE SEQUENCE [LARGE SCALE GENOMIC DNA]</scope>
    <source>
        <strain evidence="7 8">cv. Gransden 2004</strain>
    </source>
</reference>
<keyword evidence="3" id="KW-1003">Cell membrane</keyword>
<dbReference type="Gramene" id="Pp3c1_21720V3.1">
    <property type="protein sequence ID" value="Pp3c1_21720V3.1"/>
    <property type="gene ID" value="Pp3c1_21720"/>
</dbReference>
<dbReference type="EnsemblPlants" id="Pp3c1_21720V3.1">
    <property type="protein sequence ID" value="Pp3c1_21720V3.1"/>
    <property type="gene ID" value="Pp3c1_21720"/>
</dbReference>
<keyword evidence="4" id="KW-0812">Transmembrane</keyword>
<evidence type="ECO:0000313" key="8">
    <source>
        <dbReference type="Proteomes" id="UP000006727"/>
    </source>
</evidence>
<evidence type="ECO:0000256" key="2">
    <source>
        <dbReference type="ARBA" id="ARBA00022448"/>
    </source>
</evidence>
<dbReference type="GO" id="GO:0005886">
    <property type="term" value="C:plasma membrane"/>
    <property type="evidence" value="ECO:0007669"/>
    <property type="project" value="UniProtKB-SubCell"/>
</dbReference>
<keyword evidence="8" id="KW-1185">Reference proteome</keyword>
<evidence type="ECO:0000313" key="6">
    <source>
        <dbReference type="EMBL" id="PNR62536.1"/>
    </source>
</evidence>
<feature type="signal peptide" evidence="5">
    <location>
        <begin position="1"/>
        <end position="18"/>
    </location>
</feature>
<evidence type="ECO:0008006" key="9">
    <source>
        <dbReference type="Google" id="ProtNLM"/>
    </source>
</evidence>
<accession>A0A2K1L924</accession>
<protein>
    <recommendedName>
        <fullName evidence="9">Amino acid permease/ SLC12A domain-containing protein</fullName>
    </recommendedName>
</protein>
<name>A0A2K1L924_PHYPA</name>
<reference evidence="6 8" key="2">
    <citation type="journal article" date="2018" name="Plant J.">
        <title>The Physcomitrella patens chromosome-scale assembly reveals moss genome structure and evolution.</title>
        <authorList>
            <person name="Lang D."/>
            <person name="Ullrich K.K."/>
            <person name="Murat F."/>
            <person name="Fuchs J."/>
            <person name="Jenkins J."/>
            <person name="Haas F.B."/>
            <person name="Piednoel M."/>
            <person name="Gundlach H."/>
            <person name="Van Bel M."/>
            <person name="Meyberg R."/>
            <person name="Vives C."/>
            <person name="Morata J."/>
            <person name="Symeonidi A."/>
            <person name="Hiss M."/>
            <person name="Muchero W."/>
            <person name="Kamisugi Y."/>
            <person name="Saleh O."/>
            <person name="Blanc G."/>
            <person name="Decker E.L."/>
            <person name="van Gessel N."/>
            <person name="Grimwood J."/>
            <person name="Hayes R.D."/>
            <person name="Graham S.W."/>
            <person name="Gunter L.E."/>
            <person name="McDaniel S.F."/>
            <person name="Hoernstein S.N.W."/>
            <person name="Larsson A."/>
            <person name="Li F.W."/>
            <person name="Perroud P.F."/>
            <person name="Phillips J."/>
            <person name="Ranjan P."/>
            <person name="Rokshar D.S."/>
            <person name="Rothfels C.J."/>
            <person name="Schneider L."/>
            <person name="Shu S."/>
            <person name="Stevenson D.W."/>
            <person name="Thummler F."/>
            <person name="Tillich M."/>
            <person name="Villarreal Aguilar J.C."/>
            <person name="Widiez T."/>
            <person name="Wong G.K."/>
            <person name="Wymore A."/>
            <person name="Zhang Y."/>
            <person name="Zimmer A.D."/>
            <person name="Quatrano R.S."/>
            <person name="Mayer K.F.X."/>
            <person name="Goodstein D."/>
            <person name="Casacuberta J.M."/>
            <person name="Vandepoele K."/>
            <person name="Reski R."/>
            <person name="Cuming A.C."/>
            <person name="Tuskan G.A."/>
            <person name="Maumus F."/>
            <person name="Salse J."/>
            <person name="Schmutz J."/>
            <person name="Rensing S.A."/>
        </authorList>
    </citation>
    <scope>NUCLEOTIDE SEQUENCE [LARGE SCALE GENOMIC DNA]</scope>
    <source>
        <strain evidence="7 8">cv. Gransden 2004</strain>
    </source>
</reference>
<evidence type="ECO:0000256" key="3">
    <source>
        <dbReference type="ARBA" id="ARBA00022475"/>
    </source>
</evidence>
<dbReference type="PANTHER" id="PTHR45826">
    <property type="entry name" value="POLYAMINE TRANSPORTER PUT1"/>
    <property type="match status" value="1"/>
</dbReference>
<dbReference type="Gramene" id="Pp3c1_21720V3.2">
    <property type="protein sequence ID" value="Pp3c1_21720V3.2"/>
    <property type="gene ID" value="Pp3c1_21720"/>
</dbReference>
<proteinExistence type="predicted"/>
<evidence type="ECO:0000256" key="1">
    <source>
        <dbReference type="ARBA" id="ARBA00004651"/>
    </source>
</evidence>
<dbReference type="AlphaFoldDB" id="A0A2K1L924"/>